<dbReference type="SMART" id="SM00866">
    <property type="entry name" value="UTRA"/>
    <property type="match status" value="1"/>
</dbReference>
<keyword evidence="2" id="KW-0238">DNA-binding</keyword>
<reference evidence="5" key="1">
    <citation type="submission" date="2022-10" db="EMBL/GenBank/DDBJ databases">
        <title>Hoeflea sp. G2-23, isolated from marine algae.</title>
        <authorList>
            <person name="Kristyanto S."/>
            <person name="Kim J.M."/>
            <person name="Jeon C.O."/>
        </authorList>
    </citation>
    <scope>NUCLEOTIDE SEQUENCE</scope>
    <source>
        <strain evidence="5">G2-23</strain>
    </source>
</reference>
<dbReference type="InterPro" id="IPR036390">
    <property type="entry name" value="WH_DNA-bd_sf"/>
</dbReference>
<evidence type="ECO:0000313" key="5">
    <source>
        <dbReference type="EMBL" id="MCY0149237.1"/>
    </source>
</evidence>
<evidence type="ECO:0000256" key="1">
    <source>
        <dbReference type="ARBA" id="ARBA00023015"/>
    </source>
</evidence>
<keyword evidence="6" id="KW-1185">Reference proteome</keyword>
<sequence>MSEPTAPVYRRIASALEADIAAGKLNVGDKLPSERVMAEELGISRMTARQALQHLTARGILVTRTGHGTFVGRPVIQQKLSTLSGFTEEIEQQGRHASSVVMEFGAHKADDLCSVALNLPLGGDVYRLVRVRLVDGEPVAMETTEIRADVAPGLLDVADFANESLYAILREHYHVLPASAEQTLQAALSSPAISRTLQLGEHAPVLELTRRTCDANGNPFEYVRSVYRGDSFVMKANLTLGANATQ</sequence>
<dbReference type="InterPro" id="IPR036388">
    <property type="entry name" value="WH-like_DNA-bd_sf"/>
</dbReference>
<dbReference type="Proteomes" id="UP001073227">
    <property type="component" value="Unassembled WGS sequence"/>
</dbReference>
<dbReference type="Gene3D" id="3.40.1410.10">
    <property type="entry name" value="Chorismate lyase-like"/>
    <property type="match status" value="1"/>
</dbReference>
<dbReference type="Pfam" id="PF00392">
    <property type="entry name" value="GntR"/>
    <property type="match status" value="1"/>
</dbReference>
<dbReference type="EMBL" id="JAOVZR010000001">
    <property type="protein sequence ID" value="MCY0149237.1"/>
    <property type="molecule type" value="Genomic_DNA"/>
</dbReference>
<protein>
    <submittedName>
        <fullName evidence="5">GntR family transcriptional regulator</fullName>
    </submittedName>
</protein>
<name>A0ABT3ZBT7_9HYPH</name>
<accession>A0ABT3ZBT7</accession>
<keyword evidence="1" id="KW-0805">Transcription regulation</keyword>
<dbReference type="Gene3D" id="1.10.10.10">
    <property type="entry name" value="Winged helix-like DNA-binding domain superfamily/Winged helix DNA-binding domain"/>
    <property type="match status" value="1"/>
</dbReference>
<gene>
    <name evidence="5" type="ORF">OEG84_16360</name>
</gene>
<evidence type="ECO:0000256" key="2">
    <source>
        <dbReference type="ARBA" id="ARBA00023125"/>
    </source>
</evidence>
<dbReference type="SUPFAM" id="SSF46785">
    <property type="entry name" value="Winged helix' DNA-binding domain"/>
    <property type="match status" value="1"/>
</dbReference>
<dbReference type="CDD" id="cd07377">
    <property type="entry name" value="WHTH_GntR"/>
    <property type="match status" value="1"/>
</dbReference>
<evidence type="ECO:0000313" key="6">
    <source>
        <dbReference type="Proteomes" id="UP001073227"/>
    </source>
</evidence>
<dbReference type="SMART" id="SM00345">
    <property type="entry name" value="HTH_GNTR"/>
    <property type="match status" value="1"/>
</dbReference>
<dbReference type="SUPFAM" id="SSF64288">
    <property type="entry name" value="Chorismate lyase-like"/>
    <property type="match status" value="1"/>
</dbReference>
<dbReference type="PANTHER" id="PTHR44846:SF1">
    <property type="entry name" value="MANNOSYL-D-GLYCERATE TRANSPORT_METABOLISM SYSTEM REPRESSOR MNGR-RELATED"/>
    <property type="match status" value="1"/>
</dbReference>
<dbReference type="InterPro" id="IPR000524">
    <property type="entry name" value="Tscrpt_reg_HTH_GntR"/>
</dbReference>
<proteinExistence type="predicted"/>
<dbReference type="InterPro" id="IPR050679">
    <property type="entry name" value="Bact_HTH_transcr_reg"/>
</dbReference>
<dbReference type="InterPro" id="IPR011663">
    <property type="entry name" value="UTRA"/>
</dbReference>
<comment type="caution">
    <text evidence="5">The sequence shown here is derived from an EMBL/GenBank/DDBJ whole genome shotgun (WGS) entry which is preliminary data.</text>
</comment>
<organism evidence="5 6">
    <name type="scientific">Hoeflea algicola</name>
    <dbReference type="NCBI Taxonomy" id="2983763"/>
    <lineage>
        <taxon>Bacteria</taxon>
        <taxon>Pseudomonadati</taxon>
        <taxon>Pseudomonadota</taxon>
        <taxon>Alphaproteobacteria</taxon>
        <taxon>Hyphomicrobiales</taxon>
        <taxon>Rhizobiaceae</taxon>
        <taxon>Hoeflea</taxon>
    </lineage>
</organism>
<dbReference type="InterPro" id="IPR028978">
    <property type="entry name" value="Chorismate_lyase_/UTRA_dom_sf"/>
</dbReference>
<dbReference type="PRINTS" id="PR00035">
    <property type="entry name" value="HTHGNTR"/>
</dbReference>
<feature type="domain" description="HTH gntR-type" evidence="4">
    <location>
        <begin position="6"/>
        <end position="74"/>
    </location>
</feature>
<dbReference type="Pfam" id="PF07702">
    <property type="entry name" value="UTRA"/>
    <property type="match status" value="1"/>
</dbReference>
<keyword evidence="3" id="KW-0804">Transcription</keyword>
<dbReference type="PROSITE" id="PS50949">
    <property type="entry name" value="HTH_GNTR"/>
    <property type="match status" value="1"/>
</dbReference>
<dbReference type="RefSeq" id="WP_267654738.1">
    <property type="nucleotide sequence ID" value="NZ_JAOVZR010000001.1"/>
</dbReference>
<dbReference type="PANTHER" id="PTHR44846">
    <property type="entry name" value="MANNOSYL-D-GLYCERATE TRANSPORT/METABOLISM SYSTEM REPRESSOR MNGR-RELATED"/>
    <property type="match status" value="1"/>
</dbReference>
<evidence type="ECO:0000256" key="3">
    <source>
        <dbReference type="ARBA" id="ARBA00023163"/>
    </source>
</evidence>
<evidence type="ECO:0000259" key="4">
    <source>
        <dbReference type="PROSITE" id="PS50949"/>
    </source>
</evidence>